<keyword evidence="2" id="KW-1185">Reference proteome</keyword>
<organism evidence="1 2">
    <name type="scientific">Actinomyces glycerinitolerans</name>
    <dbReference type="NCBI Taxonomy" id="1892869"/>
    <lineage>
        <taxon>Bacteria</taxon>
        <taxon>Bacillati</taxon>
        <taxon>Actinomycetota</taxon>
        <taxon>Actinomycetes</taxon>
        <taxon>Actinomycetales</taxon>
        <taxon>Actinomycetaceae</taxon>
        <taxon>Actinomyces</taxon>
    </lineage>
</organism>
<proteinExistence type="predicted"/>
<accession>A0A1M4RVL9</accession>
<gene>
    <name evidence="1" type="ORF">ACGLYG10_0223</name>
</gene>
<sequence>MAFSAFLDACVLVPSTLRDVLLEIGCTDAFRLLWSKQVEDEVEATVMRLP</sequence>
<dbReference type="AlphaFoldDB" id="A0A1M4RVL9"/>
<protein>
    <recommendedName>
        <fullName evidence="3">PIN domain-containing protein</fullName>
    </recommendedName>
</protein>
<dbReference type="Proteomes" id="UP000184291">
    <property type="component" value="Unassembled WGS sequence"/>
</dbReference>
<evidence type="ECO:0000313" key="1">
    <source>
        <dbReference type="EMBL" id="SHE24025.1"/>
    </source>
</evidence>
<dbReference type="EMBL" id="FQTT01000001">
    <property type="protein sequence ID" value="SHE24025.1"/>
    <property type="molecule type" value="Genomic_DNA"/>
</dbReference>
<evidence type="ECO:0008006" key="3">
    <source>
        <dbReference type="Google" id="ProtNLM"/>
    </source>
</evidence>
<reference evidence="2" key="1">
    <citation type="submission" date="2016-09" db="EMBL/GenBank/DDBJ databases">
        <authorList>
            <person name="Strepis N."/>
        </authorList>
    </citation>
    <scope>NUCLEOTIDE SEQUENCE [LARGE SCALE GENOMIC DNA]</scope>
</reference>
<name>A0A1M4RVL9_9ACTO</name>
<evidence type="ECO:0000313" key="2">
    <source>
        <dbReference type="Proteomes" id="UP000184291"/>
    </source>
</evidence>